<feature type="domain" description="VWFA" evidence="3">
    <location>
        <begin position="433"/>
        <end position="613"/>
    </location>
</feature>
<dbReference type="InterPro" id="IPR002035">
    <property type="entry name" value="VWF_A"/>
</dbReference>
<dbReference type="GO" id="GO:0016887">
    <property type="term" value="F:ATP hydrolysis activity"/>
    <property type="evidence" value="ECO:0007669"/>
    <property type="project" value="InterPro"/>
</dbReference>
<name>A0AAW5E8D5_9BACI</name>
<comment type="caution">
    <text evidence="4">The sequence shown here is derived from an EMBL/GenBank/DDBJ whole genome shotgun (WGS) entry which is preliminary data.</text>
</comment>
<dbReference type="SMART" id="SM00382">
    <property type="entry name" value="AAA"/>
    <property type="match status" value="1"/>
</dbReference>
<keyword evidence="5" id="KW-1185">Reference proteome</keyword>
<dbReference type="Gene3D" id="3.40.50.410">
    <property type="entry name" value="von Willebrand factor, type A domain"/>
    <property type="match status" value="1"/>
</dbReference>
<dbReference type="CDD" id="cd00009">
    <property type="entry name" value="AAA"/>
    <property type="match status" value="1"/>
</dbReference>
<feature type="compositionally biased region" description="Basic and acidic residues" evidence="2">
    <location>
        <begin position="316"/>
        <end position="325"/>
    </location>
</feature>
<reference evidence="4" key="1">
    <citation type="submission" date="2022-02" db="EMBL/GenBank/DDBJ databases">
        <title>Fredinandcohnia quinoae sp. nov. isolated from Chenopodium quinoa seeds.</title>
        <authorList>
            <person name="Saati-Santamaria Z."/>
            <person name="Flores-Felix J.D."/>
            <person name="Igual J.M."/>
            <person name="Velazquez E."/>
            <person name="Garcia-Fraile P."/>
            <person name="Martinez-Molina E."/>
        </authorList>
    </citation>
    <scope>NUCLEOTIDE SEQUENCE</scope>
    <source>
        <strain evidence="4">SECRCQ15</strain>
    </source>
</reference>
<dbReference type="PANTHER" id="PTHR35023">
    <property type="entry name" value="CHELATASE-RELATED"/>
    <property type="match status" value="1"/>
</dbReference>
<evidence type="ECO:0000259" key="3">
    <source>
        <dbReference type="PROSITE" id="PS50234"/>
    </source>
</evidence>
<evidence type="ECO:0000256" key="1">
    <source>
        <dbReference type="ARBA" id="ARBA00005799"/>
    </source>
</evidence>
<dbReference type="Pfam" id="PF13519">
    <property type="entry name" value="VWA_2"/>
    <property type="match status" value="1"/>
</dbReference>
<dbReference type="PANTHER" id="PTHR35023:SF1">
    <property type="entry name" value="MG-PROTOPORPHYRIN IX CHELATASE"/>
    <property type="match status" value="1"/>
</dbReference>
<dbReference type="EMBL" id="JAKTTI010000016">
    <property type="protein sequence ID" value="MCH1625900.1"/>
    <property type="molecule type" value="Genomic_DNA"/>
</dbReference>
<dbReference type="SUPFAM" id="SSF53300">
    <property type="entry name" value="vWA-like"/>
    <property type="match status" value="1"/>
</dbReference>
<protein>
    <submittedName>
        <fullName evidence="4">VWA domain-containing protein</fullName>
    </submittedName>
</protein>
<dbReference type="Pfam" id="PF07728">
    <property type="entry name" value="AAA_5"/>
    <property type="match status" value="1"/>
</dbReference>
<dbReference type="Gene3D" id="3.40.50.300">
    <property type="entry name" value="P-loop containing nucleotide triphosphate hydrolases"/>
    <property type="match status" value="1"/>
</dbReference>
<accession>A0AAW5E8D5</accession>
<feature type="region of interest" description="Disordered" evidence="2">
    <location>
        <begin position="282"/>
        <end position="325"/>
    </location>
</feature>
<dbReference type="SMART" id="SM00327">
    <property type="entry name" value="VWA"/>
    <property type="match status" value="1"/>
</dbReference>
<comment type="similarity">
    <text evidence="1">Belongs to the Mg-chelatase subunits D/I family.</text>
</comment>
<dbReference type="RefSeq" id="WP_240255808.1">
    <property type="nucleotide sequence ID" value="NZ_JAKTTI010000016.1"/>
</dbReference>
<gene>
    <name evidence="4" type="ORF">MJG50_11215</name>
</gene>
<sequence>MNKDFNYPFTAIIGQEKAKRALMLALTNPKIGSVLISGEKGTAKSTLVRGIAPLLNKYPIVELPLNATEEQVIGGVNVEQVIKTGVKNAQHGLLARANGRVLYVDEINLLSQNITNIIIETSASKVVHLAREGITDSYPSDFILIGTMNPEEGPLSSKFLDRFGLFVHVEGEKDVHVRKQIIKNRLAYEQDMEEFCISHRRQMEALMDQIQKASEILSTIGIPNEMRRLSAEISIQACCEGHRADILLIETAKAIAALNQETFVTITHMQEAASYVLPHRIRDTNEQQASPVEDNELSESDRENEQRVPETMNHPPHTESDQHHEKIEGEVDSVQTIDVPSGEIQLSLIEPNLQKDVIKREGNGKRNRTKTSKKIGRYVKSMYPKGAVNDIAFDATLRVASLYQKGREANGHFIVVHSSDIRQKVREKRTGKVILFVVDASGSMGVNKRMSIVKSTIMSLLQEAYQKRDKVGLITFANNDSKVLLEPTRSIERANRELREIPTGGNTPLALGLETALDKLKNLSYIEADHSPFLVLITDGRANANLSHEDQWGKSLQICEKIHSLNMKSMVIDTEIGFVKLGLAKELAQRLESSYFKMEEIESEEIVKTITRS</sequence>
<proteinExistence type="inferred from homology"/>
<dbReference type="SUPFAM" id="SSF52540">
    <property type="entry name" value="P-loop containing nucleoside triphosphate hydrolases"/>
    <property type="match status" value="1"/>
</dbReference>
<evidence type="ECO:0000313" key="4">
    <source>
        <dbReference type="EMBL" id="MCH1625900.1"/>
    </source>
</evidence>
<dbReference type="Proteomes" id="UP001431131">
    <property type="component" value="Unassembled WGS sequence"/>
</dbReference>
<dbReference type="InterPro" id="IPR041702">
    <property type="entry name" value="BchD/ChlD_VWA"/>
</dbReference>
<evidence type="ECO:0000313" key="5">
    <source>
        <dbReference type="Proteomes" id="UP001431131"/>
    </source>
</evidence>
<dbReference type="Gene3D" id="1.10.8.80">
    <property type="entry name" value="Magnesium chelatase subunit I, C-Terminal domain"/>
    <property type="match status" value="1"/>
</dbReference>
<dbReference type="AlphaFoldDB" id="A0AAW5E8D5"/>
<evidence type="ECO:0000256" key="2">
    <source>
        <dbReference type="SAM" id="MobiDB-lite"/>
    </source>
</evidence>
<dbReference type="InterPro" id="IPR027417">
    <property type="entry name" value="P-loop_NTPase"/>
</dbReference>
<dbReference type="Pfam" id="PF17863">
    <property type="entry name" value="AAA_lid_2"/>
    <property type="match status" value="1"/>
</dbReference>
<dbReference type="InterPro" id="IPR052989">
    <property type="entry name" value="Mg-chelatase_DI-like"/>
</dbReference>
<dbReference type="InterPro" id="IPR011704">
    <property type="entry name" value="ATPase_dyneun-rel_AAA"/>
</dbReference>
<dbReference type="GO" id="GO:0005524">
    <property type="term" value="F:ATP binding"/>
    <property type="evidence" value="ECO:0007669"/>
    <property type="project" value="InterPro"/>
</dbReference>
<dbReference type="PROSITE" id="PS50234">
    <property type="entry name" value="VWFA"/>
    <property type="match status" value="1"/>
</dbReference>
<dbReference type="CDD" id="cd01451">
    <property type="entry name" value="vWA_Magnesium_chelatase"/>
    <property type="match status" value="1"/>
</dbReference>
<dbReference type="InterPro" id="IPR041628">
    <property type="entry name" value="ChlI/MoxR_AAA_lid"/>
</dbReference>
<dbReference type="InterPro" id="IPR003593">
    <property type="entry name" value="AAA+_ATPase"/>
</dbReference>
<feature type="compositionally biased region" description="Basic and acidic residues" evidence="2">
    <location>
        <begin position="299"/>
        <end position="308"/>
    </location>
</feature>
<organism evidence="4 5">
    <name type="scientific">Fredinandcohnia quinoae</name>
    <dbReference type="NCBI Taxonomy" id="2918902"/>
    <lineage>
        <taxon>Bacteria</taxon>
        <taxon>Bacillati</taxon>
        <taxon>Bacillota</taxon>
        <taxon>Bacilli</taxon>
        <taxon>Bacillales</taxon>
        <taxon>Bacillaceae</taxon>
        <taxon>Fredinandcohnia</taxon>
    </lineage>
</organism>
<dbReference type="InterPro" id="IPR036465">
    <property type="entry name" value="vWFA_dom_sf"/>
</dbReference>